<feature type="binding site" evidence="1">
    <location>
        <position position="991"/>
    </location>
    <ligand>
        <name>Zn(2+)</name>
        <dbReference type="ChEBI" id="CHEBI:29105"/>
    </ligand>
</feature>
<dbReference type="AlphaFoldDB" id="A0A6M6DKR5"/>
<dbReference type="CDD" id="cd04792">
    <property type="entry name" value="LanM-like"/>
    <property type="match status" value="1"/>
</dbReference>
<protein>
    <submittedName>
        <fullName evidence="3">Type 2 lantipeptide synthetase LanM</fullName>
    </submittedName>
</protein>
<evidence type="ECO:0000313" key="3">
    <source>
        <dbReference type="EMBL" id="QJX74662.1"/>
    </source>
</evidence>
<gene>
    <name evidence="3" type="primary">lanM</name>
    <name evidence="3" type="ORF">FDZ14_00150</name>
</gene>
<name>A0A6M6DKR5_PRIMG</name>
<sequence>MNLHIDNTKMITMRDLLNKEIWNYALYLHERPLSLQGNLDNFDKTDIWRKATGLEDNKTFHRRLEADQITIQEFQQILSMPLTSEKLFKDKEWYQILETVFLVDNNINDFTAFQMVDQTKIPFIGFMSPFLEYVIKQTLDYLKPVESLLDKNYIEPILTSILKANIEGILKISGKCLIFELNKNRLMGTLVGADSHERYNYYINNTFSSKELVLEFLSTYPVLARLVCEHIKRTTLFMTESIINFLNDYKEINEKIGIETKDIVEIEISGDSHNNGRGVIIYNFSNNQKLVYKPHSLSTDVAFQELLQWFNKKDINKHFDIVKLIDKEKYGWVEFIPNKECKSITQVNRFYERQGQYLAILYMLNATDIHFENIIAKGEHPIIIDLEALFHNNTIFTDTKTATNQALLNLNKSVMRTGLLPISIRNLNDLKLDVSGLGNQENQSMYAYKFTNLFTDEMKMEKTVIPLKLKKNHPIYKGKRFSNTDKFDEFIKIGFYNTYNIILDSTKELQQPEGIIYKFKNCVIRNIVRDTQTYSSMLEAGKHPKYLKDGLERGKLFDNLWRAAVRFPTLSKVIESEVKDLLNEDIPYFWSYPESPKVYDSRKKVIPDFYQKDSFTQVLGNFNLFSAKDCDKQLEYIDYALSTVRKAHELTENSHYDEEASPKLNLKLRNLYQKEDYLLEAIKIGKNLLKDAVWGENKENITWVSLGINEYEKVEYKPMELGLYDGLVGMALFYGYLGKESNDDLFTSVAKACFNSVLEEYTDLSQRKVSSSAFLGYASIVYAVNHFYYLWKDESLLDLGKHIVNGLHNQIKDDRMYDFLGGSAGIITVALDFFKISGYKKSLELAEICGQHLIKNAIPTEQGIGWLQINRSKGKPLGGLAHGNSGIAYSLIKLYSFTQQESYKTCAFEAIKYDNSLLDNNKGNWVDLRNVENTGKVHSPLYWCNGAPGIGLSRLYALDYLSEEVLKSDLGLAVDKTRLSGFNKESHCLCHGDLGNIDFLLSTSIKTKNYILMDEVYTRVNMLFDGVKKENNIWKCGISGSEKPTPNMFTGLAGIGYEMLRLYNNNLPSILILDSPEVVKEEK</sequence>
<keyword evidence="1" id="KW-0479">Metal-binding</keyword>
<keyword evidence="1" id="KW-0862">Zinc</keyword>
<dbReference type="Proteomes" id="UP000501076">
    <property type="component" value="Plasmid pFDU301E"/>
</dbReference>
<dbReference type="NCBIfam" id="TIGR03897">
    <property type="entry name" value="lanti_2_LanM"/>
    <property type="match status" value="1"/>
</dbReference>
<keyword evidence="3" id="KW-0614">Plasmid</keyword>
<proteinExistence type="predicted"/>
<accession>A0A6M6DKR5</accession>
<feature type="binding site" evidence="1">
    <location>
        <position position="990"/>
    </location>
    <ligand>
        <name>Zn(2+)</name>
        <dbReference type="ChEBI" id="CHEBI:29105"/>
    </ligand>
</feature>
<dbReference type="SMART" id="SM01260">
    <property type="entry name" value="LANC_like"/>
    <property type="match status" value="1"/>
</dbReference>
<organism evidence="3 4">
    <name type="scientific">Priestia megaterium</name>
    <name type="common">Bacillus megaterium</name>
    <dbReference type="NCBI Taxonomy" id="1404"/>
    <lineage>
        <taxon>Bacteria</taxon>
        <taxon>Bacillati</taxon>
        <taxon>Bacillota</taxon>
        <taxon>Bacilli</taxon>
        <taxon>Bacillales</taxon>
        <taxon>Bacillaceae</taxon>
        <taxon>Priestia</taxon>
    </lineage>
</organism>
<dbReference type="Gene3D" id="1.50.10.20">
    <property type="match status" value="1"/>
</dbReference>
<dbReference type="GO" id="GO:0031179">
    <property type="term" value="P:peptide modification"/>
    <property type="evidence" value="ECO:0007669"/>
    <property type="project" value="InterPro"/>
</dbReference>
<evidence type="ECO:0000313" key="4">
    <source>
        <dbReference type="Proteomes" id="UP000501076"/>
    </source>
</evidence>
<reference evidence="3 4" key="1">
    <citation type="submission" date="2019-10" db="EMBL/GenBank/DDBJ databases">
        <title>Complete genome sequences for adaption low water activity.</title>
        <authorList>
            <person name="Zhao L."/>
            <person name="Zhong J."/>
        </authorList>
    </citation>
    <scope>NUCLEOTIDE SEQUENCE [LARGE SCALE GENOMIC DNA]</scope>
    <source>
        <strain evidence="3 4">FDU301</strain>
        <plasmid evidence="4">pfdu301e</plasmid>
    </source>
</reference>
<dbReference type="GO" id="GO:0046872">
    <property type="term" value="F:metal ion binding"/>
    <property type="evidence" value="ECO:0007669"/>
    <property type="project" value="UniProtKB-KW"/>
</dbReference>
<dbReference type="PIRSF" id="PIRSF037228">
    <property type="entry name" value="Lant_mod_RumM"/>
    <property type="match status" value="1"/>
</dbReference>
<geneLocation type="plasmid" evidence="4">
    <name>pfdu301e</name>
</geneLocation>
<dbReference type="EMBL" id="CP045267">
    <property type="protein sequence ID" value="QJX74662.1"/>
    <property type="molecule type" value="Genomic_DNA"/>
</dbReference>
<evidence type="ECO:0000256" key="1">
    <source>
        <dbReference type="PIRSR" id="PIRSR607822-1"/>
    </source>
</evidence>
<dbReference type="PRINTS" id="PR01950">
    <property type="entry name" value="LANCSUPER"/>
</dbReference>
<dbReference type="Pfam" id="PF13575">
    <property type="entry name" value="DUF4135"/>
    <property type="match status" value="1"/>
</dbReference>
<dbReference type="Pfam" id="PF05147">
    <property type="entry name" value="LANC_like"/>
    <property type="match status" value="1"/>
</dbReference>
<dbReference type="SUPFAM" id="SSF158745">
    <property type="entry name" value="LanC-like"/>
    <property type="match status" value="1"/>
</dbReference>
<evidence type="ECO:0000259" key="2">
    <source>
        <dbReference type="Pfam" id="PF13575"/>
    </source>
</evidence>
<dbReference type="InterPro" id="IPR025410">
    <property type="entry name" value="Lant_dehyd"/>
</dbReference>
<feature type="domain" description="Lantibiotic biosynthesis protein dehydration" evidence="2">
    <location>
        <begin position="220"/>
        <end position="590"/>
    </location>
</feature>
<feature type="binding site" evidence="1">
    <location>
        <position position="944"/>
    </location>
    <ligand>
        <name>Zn(2+)</name>
        <dbReference type="ChEBI" id="CHEBI:29105"/>
    </ligand>
</feature>
<dbReference type="InterPro" id="IPR007822">
    <property type="entry name" value="LANC-like"/>
</dbReference>
<dbReference type="RefSeq" id="WP_171776383.1">
    <property type="nucleotide sequence ID" value="NZ_CP045267.1"/>
</dbReference>
<dbReference type="InterPro" id="IPR017146">
    <property type="entry name" value="Lanti_2_LanM"/>
</dbReference>